<dbReference type="Proteomes" id="UP001595555">
    <property type="component" value="Unassembled WGS sequence"/>
</dbReference>
<gene>
    <name evidence="2" type="ORF">ACFODX_00690</name>
</gene>
<evidence type="ECO:0000256" key="1">
    <source>
        <dbReference type="SAM" id="SignalP"/>
    </source>
</evidence>
<evidence type="ECO:0000313" key="3">
    <source>
        <dbReference type="Proteomes" id="UP001595555"/>
    </source>
</evidence>
<dbReference type="InterPro" id="IPR013424">
    <property type="entry name" value="Ice-binding_C"/>
</dbReference>
<dbReference type="NCBIfam" id="TIGR02595">
    <property type="entry name" value="PEP_CTERM"/>
    <property type="match status" value="1"/>
</dbReference>
<sequence length="185" mass="20621">MMKKIISTFAITASLLLSTQANAVIIDASTIIPDENILLNFNGLDWVYAGPIGTGEWGEGNIEAPEYRASEGWRYATETEWAMRPDWTDFIIGNAIINPESSFGDHSLYRFAAEYWSNFNHIDLSDASMGLITNGFDIGSLEDAWETWYVRDSRASTPVPESSSIILLSLGLLGLVYSRRVKNNK</sequence>
<dbReference type="EMBL" id="JBHRTF010000001">
    <property type="protein sequence ID" value="MFC3114053.1"/>
    <property type="molecule type" value="Genomic_DNA"/>
</dbReference>
<evidence type="ECO:0000313" key="2">
    <source>
        <dbReference type="EMBL" id="MFC3114053.1"/>
    </source>
</evidence>
<proteinExistence type="predicted"/>
<accession>A0ABV7FDQ5</accession>
<feature type="chain" id="PRO_5045966166" evidence="1">
    <location>
        <begin position="24"/>
        <end position="185"/>
    </location>
</feature>
<name>A0ABV7FDQ5_9GAMM</name>
<organism evidence="2 3">
    <name type="scientific">Cellvibrio fontiphilus</name>
    <dbReference type="NCBI Taxonomy" id="1815559"/>
    <lineage>
        <taxon>Bacteria</taxon>
        <taxon>Pseudomonadati</taxon>
        <taxon>Pseudomonadota</taxon>
        <taxon>Gammaproteobacteria</taxon>
        <taxon>Cellvibrionales</taxon>
        <taxon>Cellvibrionaceae</taxon>
        <taxon>Cellvibrio</taxon>
    </lineage>
</organism>
<dbReference type="RefSeq" id="WP_378115033.1">
    <property type="nucleotide sequence ID" value="NZ_JBHRTF010000001.1"/>
</dbReference>
<protein>
    <submittedName>
        <fullName evidence="2">PEP-CTERM sorting domain-containing protein</fullName>
    </submittedName>
</protein>
<feature type="signal peptide" evidence="1">
    <location>
        <begin position="1"/>
        <end position="23"/>
    </location>
</feature>
<comment type="caution">
    <text evidence="2">The sequence shown here is derived from an EMBL/GenBank/DDBJ whole genome shotgun (WGS) entry which is preliminary data.</text>
</comment>
<reference evidence="3" key="1">
    <citation type="journal article" date="2019" name="Int. J. Syst. Evol. Microbiol.">
        <title>The Global Catalogue of Microorganisms (GCM) 10K type strain sequencing project: providing services to taxonomists for standard genome sequencing and annotation.</title>
        <authorList>
            <consortium name="The Broad Institute Genomics Platform"/>
            <consortium name="The Broad Institute Genome Sequencing Center for Infectious Disease"/>
            <person name="Wu L."/>
            <person name="Ma J."/>
        </authorList>
    </citation>
    <scope>NUCLEOTIDE SEQUENCE [LARGE SCALE GENOMIC DNA]</scope>
    <source>
        <strain evidence="3">KCTC 52237</strain>
    </source>
</reference>
<keyword evidence="3" id="KW-1185">Reference proteome</keyword>
<keyword evidence="1" id="KW-0732">Signal</keyword>